<evidence type="ECO:0000313" key="3">
    <source>
        <dbReference type="Proteomes" id="UP000191897"/>
    </source>
</evidence>
<accession>A0A1S7P1F6</accession>
<dbReference type="AlphaFoldDB" id="A0A1S7P1F6"/>
<organism evidence="2 3">
    <name type="scientific">Agrobacterium tumefaciens str. Kerr 14</name>
    <dbReference type="NCBI Taxonomy" id="1183424"/>
    <lineage>
        <taxon>Bacteria</taxon>
        <taxon>Pseudomonadati</taxon>
        <taxon>Pseudomonadota</taxon>
        <taxon>Alphaproteobacteria</taxon>
        <taxon>Hyphomicrobiales</taxon>
        <taxon>Rhizobiaceae</taxon>
        <taxon>Rhizobium/Agrobacterium group</taxon>
        <taxon>Agrobacterium</taxon>
        <taxon>Agrobacterium tumefaciens complex</taxon>
    </lineage>
</organism>
<feature type="region of interest" description="Disordered" evidence="1">
    <location>
        <begin position="94"/>
        <end position="123"/>
    </location>
</feature>
<evidence type="ECO:0000256" key="1">
    <source>
        <dbReference type="SAM" id="MobiDB-lite"/>
    </source>
</evidence>
<evidence type="ECO:0000313" key="2">
    <source>
        <dbReference type="EMBL" id="CUX14259.1"/>
    </source>
</evidence>
<name>A0A1S7P1F6_AGRTU</name>
<protein>
    <submittedName>
        <fullName evidence="2">Uncharacterized protein</fullName>
    </submittedName>
</protein>
<proteinExistence type="predicted"/>
<sequence length="184" mass="21343">MIVLSTIRYSKSLSSDIASKRRHQTPFWLQRLKRRKTLFQSPNTSGRSRQGEPVRTIHRTASTNMRLSRPEDPRVRSSPIMYRDIRAHWSSRRIKRSRTPMTASKDSLESHRQPLGNPKSPHFLEGTIIRETPDSYQSLLGSIGRERRVLLSVSEDGESISGIELDFEETAIHWTRERTLKAIH</sequence>
<dbReference type="EMBL" id="FBWC01000007">
    <property type="protein sequence ID" value="CUX14259.1"/>
    <property type="molecule type" value="Genomic_DNA"/>
</dbReference>
<dbReference type="Proteomes" id="UP000191897">
    <property type="component" value="Unassembled WGS sequence"/>
</dbReference>
<reference evidence="2 3" key="1">
    <citation type="submission" date="2016-01" db="EMBL/GenBank/DDBJ databases">
        <authorList>
            <person name="Oliw E.H."/>
        </authorList>
    </citation>
    <scope>NUCLEOTIDE SEQUENCE [LARGE SCALE GENOMIC DNA]</scope>
    <source>
        <strain evidence="2 3">Kerr 14</strain>
    </source>
</reference>
<gene>
    <name evidence="2" type="ORF">AGR4C_Cc150055</name>
</gene>